<dbReference type="EMBL" id="FORT01000004">
    <property type="protein sequence ID" value="SFJ60154.1"/>
    <property type="molecule type" value="Genomic_DNA"/>
</dbReference>
<name>A0A1I3SMV5_9BACL</name>
<evidence type="ECO:0008006" key="4">
    <source>
        <dbReference type="Google" id="ProtNLM"/>
    </source>
</evidence>
<evidence type="ECO:0000313" key="3">
    <source>
        <dbReference type="Proteomes" id="UP000198915"/>
    </source>
</evidence>
<dbReference type="RefSeq" id="WP_092267691.1">
    <property type="nucleotide sequence ID" value="NZ_BJOE01000028.1"/>
</dbReference>
<dbReference type="AlphaFoldDB" id="A0A1I3SMV5"/>
<keyword evidence="1" id="KW-0732">Signal</keyword>
<gene>
    <name evidence="2" type="ORF">SAMN05518846_104239</name>
</gene>
<protein>
    <recommendedName>
        <fullName evidence="4">Ig-like domain (Group 3)</fullName>
    </recommendedName>
</protein>
<proteinExistence type="predicted"/>
<sequence length="685" mass="74687">MKKWVVSALLVCLATGSLLSGATVSPAMGATTTMKRTSQAPAPVQKPIHDMIVFNDFQVAGLSAGGWNWVKNDEFILPPDTPLDIDVTQTTYGSGTNVSRSEVFLDGTELTAFQNEKTAAQASLKWQIPRFTIPSAQLSPGIHTLTFVVTDAKGQKSTVHIRFRVEEQNYPYIYEGEKATGDAIPSGDTVAIFGLFGSKVFSSKIAGTWSLSNKTTNTEMRSVKGSVFSSGSLKGGKYEVVFTPDDGALTPWMVNLQVGPAEVYMGTNETGQKLSPNQKISATKAPDTISLYAPFPGKWWVNGTGQTLTDSQHFDVVIPETLAGLTISVTYEPNTGKDEQAIQMDTSSTIQIQVPGTPAVCEPTTATANMDVLMQNNDKSSLMVERRNLYSTSATVRLYQNPVHLIWLATAAAHVEFGSEEDDDEGPGVWAVDNVVVDASKLNGDHTALKLSSFNPGRYKVNYYSKREPHQSWCGYIQVIESSRPISSAPSCDIGDSGAIPYPTPLRLVSKKGQQYQDGDHIVVDSKSDLNDLEELVLMSTHVVNKGTKRIILNASSRTDRRYVHVPDLVWEDGATSLGSGQESSGATIQSSNEVKIIYNDKVLTTIKPSRSTRDDDRSDDTGVDSLNVKQLIDFQDGKPGVYSIEVTNTMEYLTCQVTYGGKSYTKDTDLLEKKQKMTLKIEVK</sequence>
<dbReference type="STRING" id="1884381.SAMN05518846_104239"/>
<feature type="chain" id="PRO_5039075605" description="Ig-like domain (Group 3)" evidence="1">
    <location>
        <begin position="23"/>
        <end position="685"/>
    </location>
</feature>
<dbReference type="Proteomes" id="UP000198915">
    <property type="component" value="Unassembled WGS sequence"/>
</dbReference>
<organism evidence="2 3">
    <name type="scientific">Brevibacillus centrosporus</name>
    <dbReference type="NCBI Taxonomy" id="54910"/>
    <lineage>
        <taxon>Bacteria</taxon>
        <taxon>Bacillati</taxon>
        <taxon>Bacillota</taxon>
        <taxon>Bacilli</taxon>
        <taxon>Bacillales</taxon>
        <taxon>Paenibacillaceae</taxon>
        <taxon>Brevibacillus</taxon>
    </lineage>
</organism>
<dbReference type="InterPro" id="IPR013783">
    <property type="entry name" value="Ig-like_fold"/>
</dbReference>
<reference evidence="3" key="1">
    <citation type="submission" date="2016-10" db="EMBL/GenBank/DDBJ databases">
        <authorList>
            <person name="Varghese N."/>
            <person name="Submissions S."/>
        </authorList>
    </citation>
    <scope>NUCLEOTIDE SEQUENCE [LARGE SCALE GENOMIC DNA]</scope>
    <source>
        <strain evidence="3">OK042</strain>
    </source>
</reference>
<feature type="signal peptide" evidence="1">
    <location>
        <begin position="1"/>
        <end position="22"/>
    </location>
</feature>
<dbReference type="Gene3D" id="2.60.40.10">
    <property type="entry name" value="Immunoglobulins"/>
    <property type="match status" value="1"/>
</dbReference>
<evidence type="ECO:0000256" key="1">
    <source>
        <dbReference type="SAM" id="SignalP"/>
    </source>
</evidence>
<keyword evidence="3" id="KW-1185">Reference proteome</keyword>
<accession>A0A1I3SMV5</accession>
<evidence type="ECO:0000313" key="2">
    <source>
        <dbReference type="EMBL" id="SFJ60154.1"/>
    </source>
</evidence>